<accession>A0AAV4LR74</accession>
<name>A0AAV4LR74_BABCB</name>
<evidence type="ECO:0000256" key="5">
    <source>
        <dbReference type="SAM" id="MobiDB-lite"/>
    </source>
</evidence>
<keyword evidence="4" id="KW-0067">ATP-binding</keyword>
<dbReference type="CDD" id="cd00009">
    <property type="entry name" value="AAA"/>
    <property type="match status" value="1"/>
</dbReference>
<dbReference type="PANTHER" id="PTHR23389">
    <property type="entry name" value="CHROMOSOME TRANSMISSION FIDELITY FACTOR 18"/>
    <property type="match status" value="1"/>
</dbReference>
<dbReference type="SUPFAM" id="SSF52540">
    <property type="entry name" value="P-loop containing nucleoside triphosphate hydrolases"/>
    <property type="match status" value="1"/>
</dbReference>
<keyword evidence="3 4" id="KW-0235">DNA replication</keyword>
<dbReference type="InterPro" id="IPR013725">
    <property type="entry name" value="DNA_replication_fac_RFC1_C"/>
</dbReference>
<dbReference type="InterPro" id="IPR008921">
    <property type="entry name" value="DNA_pol3_clamp-load_cplx_C"/>
</dbReference>
<evidence type="ECO:0000256" key="3">
    <source>
        <dbReference type="ARBA" id="ARBA00022705"/>
    </source>
</evidence>
<keyword evidence="8" id="KW-1185">Reference proteome</keyword>
<organism evidence="7 8">
    <name type="scientific">Babesia caballi</name>
    <dbReference type="NCBI Taxonomy" id="5871"/>
    <lineage>
        <taxon>Eukaryota</taxon>
        <taxon>Sar</taxon>
        <taxon>Alveolata</taxon>
        <taxon>Apicomplexa</taxon>
        <taxon>Aconoidasida</taxon>
        <taxon>Piroplasmida</taxon>
        <taxon>Babesiidae</taxon>
        <taxon>Babesia</taxon>
    </lineage>
</organism>
<dbReference type="InterPro" id="IPR001357">
    <property type="entry name" value="BRCT_dom"/>
</dbReference>
<dbReference type="GO" id="GO:0003689">
    <property type="term" value="F:DNA clamp loader activity"/>
    <property type="evidence" value="ECO:0007669"/>
    <property type="project" value="UniProtKB-UniRule"/>
</dbReference>
<dbReference type="GO" id="GO:0005634">
    <property type="term" value="C:nucleus"/>
    <property type="evidence" value="ECO:0007669"/>
    <property type="project" value="UniProtKB-SubCell"/>
</dbReference>
<proteinExistence type="inferred from homology"/>
<comment type="similarity">
    <text evidence="1 4">Belongs to the activator 1 large subunit family.</text>
</comment>
<dbReference type="PANTHER" id="PTHR23389:SF6">
    <property type="entry name" value="REPLICATION FACTOR C SUBUNIT 1"/>
    <property type="match status" value="1"/>
</dbReference>
<dbReference type="SUPFAM" id="SSF48019">
    <property type="entry name" value="post-AAA+ oligomerization domain-like"/>
    <property type="match status" value="1"/>
</dbReference>
<dbReference type="InterPro" id="IPR036420">
    <property type="entry name" value="BRCT_dom_sf"/>
</dbReference>
<dbReference type="GO" id="GO:0006260">
    <property type="term" value="P:DNA replication"/>
    <property type="evidence" value="ECO:0007669"/>
    <property type="project" value="UniProtKB-KW"/>
</dbReference>
<dbReference type="InterPro" id="IPR003593">
    <property type="entry name" value="AAA+_ATPase"/>
</dbReference>
<dbReference type="InterPro" id="IPR012178">
    <property type="entry name" value="RFC1"/>
</dbReference>
<dbReference type="CDD" id="cd17748">
    <property type="entry name" value="BRCT_DNA_ligase_like"/>
    <property type="match status" value="1"/>
</dbReference>
<dbReference type="SMART" id="SM00382">
    <property type="entry name" value="AAA"/>
    <property type="match status" value="1"/>
</dbReference>
<dbReference type="PROSITE" id="PS50172">
    <property type="entry name" value="BRCT"/>
    <property type="match status" value="1"/>
</dbReference>
<protein>
    <recommendedName>
        <fullName evidence="2 4">Replication factor C subunit 1</fullName>
    </recommendedName>
</protein>
<evidence type="ECO:0000256" key="2">
    <source>
        <dbReference type="ARBA" id="ARBA00020401"/>
    </source>
</evidence>
<feature type="compositionally biased region" description="Low complexity" evidence="5">
    <location>
        <begin position="272"/>
        <end position="284"/>
    </location>
</feature>
<dbReference type="GO" id="GO:0006281">
    <property type="term" value="P:DNA repair"/>
    <property type="evidence" value="ECO:0007669"/>
    <property type="project" value="InterPro"/>
</dbReference>
<dbReference type="Proteomes" id="UP001497744">
    <property type="component" value="Unassembled WGS sequence"/>
</dbReference>
<dbReference type="GO" id="GO:0005663">
    <property type="term" value="C:DNA replication factor C complex"/>
    <property type="evidence" value="ECO:0007669"/>
    <property type="project" value="InterPro"/>
</dbReference>
<dbReference type="Gene3D" id="1.10.8.60">
    <property type="match status" value="1"/>
</dbReference>
<feature type="region of interest" description="Disordered" evidence="5">
    <location>
        <begin position="183"/>
        <end position="241"/>
    </location>
</feature>
<feature type="domain" description="BRCT" evidence="6">
    <location>
        <begin position="298"/>
        <end position="393"/>
    </location>
</feature>
<feature type="compositionally biased region" description="Low complexity" evidence="5">
    <location>
        <begin position="204"/>
        <end position="222"/>
    </location>
</feature>
<reference evidence="7 8" key="1">
    <citation type="submission" date="2021-06" db="EMBL/GenBank/DDBJ databases">
        <title>Genome sequence of Babesia caballi.</title>
        <authorList>
            <person name="Yamagishi J."/>
            <person name="Kidaka T."/>
            <person name="Ochi A."/>
        </authorList>
    </citation>
    <scope>NUCLEOTIDE SEQUENCE [LARGE SCALE GENOMIC DNA]</scope>
    <source>
        <strain evidence="7">USDA-D6B2</strain>
    </source>
</reference>
<dbReference type="SUPFAM" id="SSF52113">
    <property type="entry name" value="BRCT domain"/>
    <property type="match status" value="1"/>
</dbReference>
<dbReference type="Gene3D" id="1.20.272.10">
    <property type="match status" value="1"/>
</dbReference>
<dbReference type="Gene3D" id="3.40.50.10190">
    <property type="entry name" value="BRCT domain"/>
    <property type="match status" value="1"/>
</dbReference>
<gene>
    <name evidence="7" type="ORF">BcabD6B2_16730</name>
</gene>
<dbReference type="GO" id="GO:0003677">
    <property type="term" value="F:DNA binding"/>
    <property type="evidence" value="ECO:0007669"/>
    <property type="project" value="InterPro"/>
</dbReference>
<dbReference type="AlphaFoldDB" id="A0AAV4LR74"/>
<dbReference type="GO" id="GO:0016887">
    <property type="term" value="F:ATP hydrolysis activity"/>
    <property type="evidence" value="ECO:0007669"/>
    <property type="project" value="InterPro"/>
</dbReference>
<feature type="compositionally biased region" description="Polar residues" evidence="5">
    <location>
        <begin position="227"/>
        <end position="237"/>
    </location>
</feature>
<keyword evidence="4" id="KW-0547">Nucleotide-binding</keyword>
<dbReference type="Pfam" id="PF00004">
    <property type="entry name" value="AAA"/>
    <property type="match status" value="1"/>
</dbReference>
<sequence length="830" mass="89595">MDIRSFFGGKRETAKATLAADEPAVSTSATELKTTIRRKIEDPEATEELHSAIYKRGIEAVKHEAADDDTVLGVSRRKRLKRLVDSDDETVEASSTSIVANAGSKDPHILTVRNLLAQELGPAVVSTTDVTGKPSDLQLDIDCYTTNEKRLVNPIANVKADDRNSVDLDSYLASIEVGIPTKGSATASAMDRSPKKARRVASPKAANKAANKATNQATNTTTKEQRTSTGVPTQLVPTQDLPAQVPLDASLGATATTSSTGGADLIGEDEVLPSSEEPSPVASPTRRAKKKQPTDSPPSDGKVTGMRFVFTGVLEAIDRDSVLQLVRDLGGFPISGVSGKTNYLVCGAKLEDGRAYTTGTKYKKAVELNSQQRADIKILNEAEFLELIEYDKVSSKLAAAPEPAPQAGGPPPALVSQESNRSLPFCEKYRPSRVSDLAGNEANIRKVVEWLRAWTPGSTPACALLSGPPGVGKTTTAKLVAAECGYECVEFNASDLRNKSAVEKIAMLVTGGQSFSFLGQCEMKRSLVLLDEVDGMGAGDRGGLQAVVALLPRARCPVICICNDRHNQKMTTLGNKSLDVRFAAPTLLQFRNRISRVCAAEGVTVSPDTVAQLYEQGGGDFRHALNAIEFNAVHASGAPSTASSVGDPKDIGDTKNIFEAVGRLFKVKSSNVSARFRELEQIFFMDYNLMPLMVQENYVKYLDPGRRGLRFLKALSYTFVEADIVEEFLKRRQAFSLLPDLAVLSAIIPAMGIVSSGGTCRERLMFPQFLGRYSTTNKNRRFLGEIGKHFGPRSLVRASALVTDGYLNIVYTKVRYVPLCVIITVFCRVS</sequence>
<dbReference type="Pfam" id="PF08519">
    <property type="entry name" value="RFC1"/>
    <property type="match status" value="1"/>
</dbReference>
<feature type="compositionally biased region" description="Low complexity" evidence="5">
    <location>
        <begin position="253"/>
        <end position="265"/>
    </location>
</feature>
<evidence type="ECO:0000313" key="7">
    <source>
        <dbReference type="EMBL" id="GIX62238.1"/>
    </source>
</evidence>
<dbReference type="RefSeq" id="XP_067714307.1">
    <property type="nucleotide sequence ID" value="XM_067858206.1"/>
</dbReference>
<dbReference type="GO" id="GO:0005524">
    <property type="term" value="F:ATP binding"/>
    <property type="evidence" value="ECO:0007669"/>
    <property type="project" value="UniProtKB-UniRule"/>
</dbReference>
<comment type="subcellular location">
    <subcellularLocation>
        <location evidence="4">Nucleus</location>
    </subcellularLocation>
</comment>
<keyword evidence="4" id="KW-0539">Nucleus</keyword>
<dbReference type="Gene3D" id="3.40.50.300">
    <property type="entry name" value="P-loop containing nucleotide triphosphate hydrolases"/>
    <property type="match status" value="1"/>
</dbReference>
<evidence type="ECO:0000256" key="4">
    <source>
        <dbReference type="PIRNR" id="PIRNR036578"/>
    </source>
</evidence>
<dbReference type="GeneID" id="94193719"/>
<feature type="region of interest" description="Disordered" evidence="5">
    <location>
        <begin position="253"/>
        <end position="304"/>
    </location>
</feature>
<dbReference type="PIRSF" id="PIRSF036578">
    <property type="entry name" value="RFC1"/>
    <property type="match status" value="1"/>
</dbReference>
<evidence type="ECO:0000313" key="8">
    <source>
        <dbReference type="Proteomes" id="UP001497744"/>
    </source>
</evidence>
<dbReference type="EMBL" id="BPLF01000001">
    <property type="protein sequence ID" value="GIX62238.1"/>
    <property type="molecule type" value="Genomic_DNA"/>
</dbReference>
<dbReference type="InterPro" id="IPR027417">
    <property type="entry name" value="P-loop_NTPase"/>
</dbReference>
<dbReference type="InterPro" id="IPR003959">
    <property type="entry name" value="ATPase_AAA_core"/>
</dbReference>
<evidence type="ECO:0000259" key="6">
    <source>
        <dbReference type="PROSITE" id="PS50172"/>
    </source>
</evidence>
<comment type="caution">
    <text evidence="7">The sequence shown here is derived from an EMBL/GenBank/DDBJ whole genome shotgun (WGS) entry which is preliminary data.</text>
</comment>
<evidence type="ECO:0000256" key="1">
    <source>
        <dbReference type="ARBA" id="ARBA00006116"/>
    </source>
</evidence>